<gene>
    <name evidence="3" type="ORF">BILFYP9_03207</name>
</gene>
<dbReference type="Pfam" id="PF18962">
    <property type="entry name" value="Por_Secre_tail"/>
    <property type="match status" value="1"/>
</dbReference>
<sequence length="385" mass="44592">MRALLFLAGSILTLSLHAQTLSTTSNMPRSGDQLIKHVVTTCEPGDMSSEQIWDFSNLKLKNASYQLKYTMQGSDSLVAIEHRTMYYHSISGDSLFCLGYENPTTLITYQKPELLLTFPILQNQKISDYFDGKGRYCEHMYIRQRGKSIITADASGDLILPEGDTLHKVLRIHTHKQIHQSIILKDNVSTLLKVDTLPYTLNCDSIEYLLTNDSIHQEIETWRWYAYGYRYPVVETIKSTVYQDSKPYEHFSTSFIYLPEEQYYDLPYDTDNQKKRDMATEEQLERKWKNMDKSLEKGTNDDTINYNYRIENNSDLYINYELKQSGNVTVSLFNLQGQKLATIQHTSLSAGLYNETISMDSYPTGEYLLRITTGEKVYAKKLFKK</sequence>
<reference evidence="3" key="1">
    <citation type="submission" date="2019-11" db="EMBL/GenBank/DDBJ databases">
        <authorList>
            <person name="Feng L."/>
        </authorList>
    </citation>
    <scope>NUCLEOTIDE SEQUENCE</scope>
    <source>
        <strain evidence="3">BintestinalisLFYP9</strain>
    </source>
</reference>
<keyword evidence="1" id="KW-0732">Signal</keyword>
<feature type="signal peptide" evidence="1">
    <location>
        <begin position="1"/>
        <end position="18"/>
    </location>
</feature>
<protein>
    <recommendedName>
        <fullName evidence="2">Secretion system C-terminal sorting domain-containing protein</fullName>
    </recommendedName>
</protein>
<name>A0A6N2W7T2_9BACE</name>
<dbReference type="NCBIfam" id="TIGR04183">
    <property type="entry name" value="Por_Secre_tail"/>
    <property type="match status" value="1"/>
</dbReference>
<feature type="domain" description="Secretion system C-terminal sorting" evidence="2">
    <location>
        <begin position="313"/>
        <end position="382"/>
    </location>
</feature>
<evidence type="ECO:0000256" key="1">
    <source>
        <dbReference type="SAM" id="SignalP"/>
    </source>
</evidence>
<dbReference type="RefSeq" id="WP_138293263.1">
    <property type="nucleotide sequence ID" value="NZ_BAABZC010000004.1"/>
</dbReference>
<accession>A0A6N2W7T2</accession>
<evidence type="ECO:0000313" key="3">
    <source>
        <dbReference type="EMBL" id="VYT38358.1"/>
    </source>
</evidence>
<feature type="chain" id="PRO_5026702799" description="Secretion system C-terminal sorting domain-containing protein" evidence="1">
    <location>
        <begin position="19"/>
        <end position="385"/>
    </location>
</feature>
<proteinExistence type="predicted"/>
<evidence type="ECO:0000259" key="2">
    <source>
        <dbReference type="Pfam" id="PF18962"/>
    </source>
</evidence>
<dbReference type="InterPro" id="IPR026444">
    <property type="entry name" value="Secre_tail"/>
</dbReference>
<organism evidence="3">
    <name type="scientific">Bacteroides intestinalis</name>
    <dbReference type="NCBI Taxonomy" id="329854"/>
    <lineage>
        <taxon>Bacteria</taxon>
        <taxon>Pseudomonadati</taxon>
        <taxon>Bacteroidota</taxon>
        <taxon>Bacteroidia</taxon>
        <taxon>Bacteroidales</taxon>
        <taxon>Bacteroidaceae</taxon>
        <taxon>Bacteroides</taxon>
    </lineage>
</organism>
<dbReference type="EMBL" id="CACRSU010000036">
    <property type="protein sequence ID" value="VYT38358.1"/>
    <property type="molecule type" value="Genomic_DNA"/>
</dbReference>
<dbReference type="AlphaFoldDB" id="A0A6N2W7T2"/>